<evidence type="ECO:0000313" key="1">
    <source>
        <dbReference type="EMBL" id="ETM99217.1"/>
    </source>
</evidence>
<dbReference type="EMBL" id="KI669656">
    <property type="protein sequence ID" value="ETM99217.1"/>
    <property type="molecule type" value="Genomic_DNA"/>
</dbReference>
<dbReference type="RefSeq" id="XP_008915475.1">
    <property type="nucleotide sequence ID" value="XM_008917227.1"/>
</dbReference>
<dbReference type="AlphaFoldDB" id="W2PDS7"/>
<accession>W2PDS7</accession>
<dbReference type="Proteomes" id="UP000018817">
    <property type="component" value="Unassembled WGS sequence"/>
</dbReference>
<name>W2PDS7_PHYN3</name>
<gene>
    <name evidence="1" type="ORF">PPTG_24449</name>
</gene>
<evidence type="ECO:0000313" key="2">
    <source>
        <dbReference type="Proteomes" id="UP000018817"/>
    </source>
</evidence>
<reference evidence="2" key="1">
    <citation type="submission" date="2011-12" db="EMBL/GenBank/DDBJ databases">
        <authorList>
            <consortium name="The Broad Institute Genome Sequencing Platform"/>
            <person name="Russ C."/>
            <person name="Tyler B."/>
            <person name="Panabieres F."/>
            <person name="Shan W."/>
            <person name="Tripathy S."/>
            <person name="Grunwald N."/>
            <person name="Machado M."/>
            <person name="Young S.K."/>
            <person name="Zeng Q."/>
            <person name="Gargeya S."/>
            <person name="Fitzgerald M."/>
            <person name="Haas B."/>
            <person name="Abouelleil A."/>
            <person name="Alvarado L."/>
            <person name="Arachchi H.M."/>
            <person name="Berlin A."/>
            <person name="Chapman S.B."/>
            <person name="Gearin G."/>
            <person name="Goldberg J."/>
            <person name="Griggs A."/>
            <person name="Gujja S."/>
            <person name="Hansen M."/>
            <person name="Heiman D."/>
            <person name="Howarth C."/>
            <person name="Larimer J."/>
            <person name="Lui A."/>
            <person name="MacDonald P.J.P."/>
            <person name="McCowen C."/>
            <person name="Montmayeur A."/>
            <person name="Murphy C."/>
            <person name="Neiman D."/>
            <person name="Pearson M."/>
            <person name="Priest M."/>
            <person name="Roberts A."/>
            <person name="Saif S."/>
            <person name="Shea T."/>
            <person name="Sisk P."/>
            <person name="Stolte C."/>
            <person name="Sykes S."/>
            <person name="Wortman J."/>
            <person name="Nusbaum C."/>
            <person name="Birren B."/>
        </authorList>
    </citation>
    <scope>NUCLEOTIDE SEQUENCE [LARGE SCALE GENOMIC DNA]</scope>
    <source>
        <strain evidence="2">INRA-310</strain>
    </source>
</reference>
<proteinExistence type="predicted"/>
<dbReference type="GeneID" id="20193048"/>
<dbReference type="VEuPathDB" id="FungiDB:PPTG_24449"/>
<organism evidence="1 2">
    <name type="scientific">Phytophthora nicotianae (strain INRA-310)</name>
    <name type="common">Phytophthora parasitica</name>
    <dbReference type="NCBI Taxonomy" id="761204"/>
    <lineage>
        <taxon>Eukaryota</taxon>
        <taxon>Sar</taxon>
        <taxon>Stramenopiles</taxon>
        <taxon>Oomycota</taxon>
        <taxon>Peronosporomycetes</taxon>
        <taxon>Peronosporales</taxon>
        <taxon>Peronosporaceae</taxon>
        <taxon>Phytophthora</taxon>
    </lineage>
</organism>
<protein>
    <submittedName>
        <fullName evidence="1">Uncharacterized protein</fullName>
    </submittedName>
</protein>
<reference evidence="1 2" key="2">
    <citation type="submission" date="2013-11" db="EMBL/GenBank/DDBJ databases">
        <title>The Genome Sequence of Phytophthora parasitica INRA-310.</title>
        <authorList>
            <consortium name="The Broad Institute Genomics Platform"/>
            <person name="Russ C."/>
            <person name="Tyler B."/>
            <person name="Panabieres F."/>
            <person name="Shan W."/>
            <person name="Tripathy S."/>
            <person name="Grunwald N."/>
            <person name="Machado M."/>
            <person name="Johnson C.S."/>
            <person name="Arredondo F."/>
            <person name="Hong C."/>
            <person name="Coffey M."/>
            <person name="Young S.K."/>
            <person name="Zeng Q."/>
            <person name="Gargeya S."/>
            <person name="Fitzgerald M."/>
            <person name="Abouelleil A."/>
            <person name="Alvarado L."/>
            <person name="Chapman S.B."/>
            <person name="Gainer-Dewar J."/>
            <person name="Goldberg J."/>
            <person name="Griggs A."/>
            <person name="Gujja S."/>
            <person name="Hansen M."/>
            <person name="Howarth C."/>
            <person name="Imamovic A."/>
            <person name="Ireland A."/>
            <person name="Larimer J."/>
            <person name="McCowan C."/>
            <person name="Murphy C."/>
            <person name="Pearson M."/>
            <person name="Poon T.W."/>
            <person name="Priest M."/>
            <person name="Roberts A."/>
            <person name="Saif S."/>
            <person name="Shea T."/>
            <person name="Sykes S."/>
            <person name="Wortman J."/>
            <person name="Nusbaum C."/>
            <person name="Birren B."/>
        </authorList>
    </citation>
    <scope>NUCLEOTIDE SEQUENCE [LARGE SCALE GENOMIC DNA]</scope>
    <source>
        <strain evidence="1 2">INRA-310</strain>
    </source>
</reference>
<sequence length="128" mass="13558">MRVDALARSCSPATGNCVGGVDQIASVDITQGASFPAIPMASSASSQVYPASAPSAGYFTASQAILNPNVVAHGDSRSAEALTQGQYLSFPASMFTELWLWYNIPVLCAQLLVHLQNVQMTMLVMFQV</sequence>